<dbReference type="InterPro" id="IPR050161">
    <property type="entry name" value="Siro_Cobalamin_biosynth"/>
</dbReference>
<dbReference type="Proteomes" id="UP000823882">
    <property type="component" value="Unassembled WGS sequence"/>
</dbReference>
<dbReference type="EC" id="2.1.1.107" evidence="1"/>
<dbReference type="SUPFAM" id="SSF53790">
    <property type="entry name" value="Tetrapyrrole methylase"/>
    <property type="match status" value="1"/>
</dbReference>
<evidence type="ECO:0000313" key="8">
    <source>
        <dbReference type="EMBL" id="HJC41370.1"/>
    </source>
</evidence>
<dbReference type="Pfam" id="PF02602">
    <property type="entry name" value="HEM4"/>
    <property type="match status" value="1"/>
</dbReference>
<dbReference type="InterPro" id="IPR036108">
    <property type="entry name" value="4pyrrol_syn_uPrphyn_synt_sf"/>
</dbReference>
<dbReference type="FunFam" id="3.30.950.10:FF:000001">
    <property type="entry name" value="Siroheme synthase"/>
    <property type="match status" value="1"/>
</dbReference>
<evidence type="ECO:0000313" key="9">
    <source>
        <dbReference type="Proteomes" id="UP000823882"/>
    </source>
</evidence>
<dbReference type="PROSITE" id="PS00839">
    <property type="entry name" value="SUMT_1"/>
    <property type="match status" value="1"/>
</dbReference>
<feature type="domain" description="Tetrapyrrole biosynthesis uroporphyrinogen III synthase" evidence="7">
    <location>
        <begin position="267"/>
        <end position="488"/>
    </location>
</feature>
<accession>A0A9D2T173</accession>
<dbReference type="GO" id="GO:0019354">
    <property type="term" value="P:siroheme biosynthetic process"/>
    <property type="evidence" value="ECO:0007669"/>
    <property type="project" value="InterPro"/>
</dbReference>
<proteinExistence type="predicted"/>
<evidence type="ECO:0000256" key="5">
    <source>
        <dbReference type="ARBA" id="ARBA00023244"/>
    </source>
</evidence>
<gene>
    <name evidence="8" type="primary">cobA</name>
    <name evidence="8" type="ORF">H9701_07450</name>
</gene>
<keyword evidence="3 8" id="KW-0808">Transferase</keyword>
<keyword evidence="5" id="KW-0627">Porphyrin biosynthesis</keyword>
<dbReference type="EMBL" id="DWWJ01000130">
    <property type="protein sequence ID" value="HJC41370.1"/>
    <property type="molecule type" value="Genomic_DNA"/>
</dbReference>
<dbReference type="InterPro" id="IPR035996">
    <property type="entry name" value="4pyrrol_Methylase_sf"/>
</dbReference>
<evidence type="ECO:0000259" key="6">
    <source>
        <dbReference type="Pfam" id="PF00590"/>
    </source>
</evidence>
<dbReference type="InterPro" id="IPR014776">
    <property type="entry name" value="4pyrrole_Mease_sub2"/>
</dbReference>
<sequence>MKGMVTLVGAGPGDPGLLTVKGREALERAQVVVYDRLVSPAILALMPEGAEQINVGKEASHHPVPQEQINQILLDKALEGKRVVRLKGGDPFLFGRGGEELELLVQHGIPFEEVPGITSAIAVPAYGGIPVTHRDFTSSRHIITGHARAGKALDIDFEALVRTGGTLVFLMGVTSLPELCAGLLSAGMDPDTPAAIVERGTTPAQRRISGTVSTLTALAAEHRVESPAISIFGPVCALAESFDWFDALPLKGRRVVVTRPRERSGTLAGRLRALGADVFEYPCIRTQPIWPCPEMERAVDGMDAYEYLAFTSPAGVEALWAMLERQGRDVRALGSVKLAAIGPGTDRALRAHGLRADYIPEVYDAAHLGAGLAERAGGRVLLLRAEIASQDLTAALERGGIPYDDIPCYATVYESAHAGALRAMAQAGELDLVTFTSASTVKGFVSSVGELDFSSLTGVCIGAQTAAEAAKHGIPTVVAEEATIGAMINCIIKEVQSHGTH</sequence>
<dbReference type="Gene3D" id="3.30.950.10">
    <property type="entry name" value="Methyltransferase, Cobalt-precorrin-4 Transmethylase, Domain 2"/>
    <property type="match status" value="1"/>
</dbReference>
<organism evidence="8 9">
    <name type="scientific">Candidatus Intestinimonas pullistercoris</name>
    <dbReference type="NCBI Taxonomy" id="2838623"/>
    <lineage>
        <taxon>Bacteria</taxon>
        <taxon>Bacillati</taxon>
        <taxon>Bacillota</taxon>
        <taxon>Clostridia</taxon>
        <taxon>Eubacteriales</taxon>
        <taxon>Intestinimonas</taxon>
    </lineage>
</organism>
<reference evidence="8" key="2">
    <citation type="submission" date="2021-04" db="EMBL/GenBank/DDBJ databases">
        <authorList>
            <person name="Gilroy R."/>
        </authorList>
    </citation>
    <scope>NUCLEOTIDE SEQUENCE</scope>
    <source>
        <strain evidence="8">CHK186-1790</strain>
    </source>
</reference>
<feature type="domain" description="Tetrapyrrole methylase" evidence="6">
    <location>
        <begin position="4"/>
        <end position="215"/>
    </location>
</feature>
<dbReference type="PANTHER" id="PTHR45790:SF3">
    <property type="entry name" value="S-ADENOSYL-L-METHIONINE-DEPENDENT UROPORPHYRINOGEN III METHYLTRANSFERASE, CHLOROPLASTIC"/>
    <property type="match status" value="1"/>
</dbReference>
<dbReference type="SUPFAM" id="SSF69618">
    <property type="entry name" value="HemD-like"/>
    <property type="match status" value="1"/>
</dbReference>
<evidence type="ECO:0000256" key="2">
    <source>
        <dbReference type="ARBA" id="ARBA00022603"/>
    </source>
</evidence>
<dbReference type="CDD" id="cd11642">
    <property type="entry name" value="SUMT"/>
    <property type="match status" value="1"/>
</dbReference>
<evidence type="ECO:0000256" key="4">
    <source>
        <dbReference type="ARBA" id="ARBA00022691"/>
    </source>
</evidence>
<dbReference type="InterPro" id="IPR006366">
    <property type="entry name" value="CobA/CysG_C"/>
</dbReference>
<dbReference type="InterPro" id="IPR000878">
    <property type="entry name" value="4pyrrol_Mease"/>
</dbReference>
<protein>
    <recommendedName>
        <fullName evidence="1">uroporphyrinogen-III C-methyltransferase</fullName>
        <ecNumber evidence="1">2.1.1.107</ecNumber>
    </recommendedName>
</protein>
<dbReference type="CDD" id="cd06578">
    <property type="entry name" value="HemD"/>
    <property type="match status" value="1"/>
</dbReference>
<dbReference type="GO" id="GO:0004851">
    <property type="term" value="F:uroporphyrin-III C-methyltransferase activity"/>
    <property type="evidence" value="ECO:0007669"/>
    <property type="project" value="UniProtKB-EC"/>
</dbReference>
<dbReference type="GO" id="GO:0004852">
    <property type="term" value="F:uroporphyrinogen-III synthase activity"/>
    <property type="evidence" value="ECO:0007669"/>
    <property type="project" value="InterPro"/>
</dbReference>
<dbReference type="InterPro" id="IPR003754">
    <property type="entry name" value="4pyrrol_synth_uPrphyn_synth"/>
</dbReference>
<dbReference type="AlphaFoldDB" id="A0A9D2T173"/>
<dbReference type="FunFam" id="3.40.1010.10:FF:000001">
    <property type="entry name" value="Siroheme synthase"/>
    <property type="match status" value="1"/>
</dbReference>
<evidence type="ECO:0000259" key="7">
    <source>
        <dbReference type="Pfam" id="PF02602"/>
    </source>
</evidence>
<dbReference type="Gene3D" id="3.40.1010.10">
    <property type="entry name" value="Cobalt-precorrin-4 Transmethylase, Domain 1"/>
    <property type="match status" value="1"/>
</dbReference>
<evidence type="ECO:0000256" key="3">
    <source>
        <dbReference type="ARBA" id="ARBA00022679"/>
    </source>
</evidence>
<dbReference type="PANTHER" id="PTHR45790">
    <property type="entry name" value="SIROHEME SYNTHASE-RELATED"/>
    <property type="match status" value="1"/>
</dbReference>
<name>A0A9D2T173_9FIRM</name>
<dbReference type="Gene3D" id="3.40.50.10090">
    <property type="match status" value="2"/>
</dbReference>
<evidence type="ECO:0000256" key="1">
    <source>
        <dbReference type="ARBA" id="ARBA00012162"/>
    </source>
</evidence>
<dbReference type="Pfam" id="PF00590">
    <property type="entry name" value="TP_methylase"/>
    <property type="match status" value="1"/>
</dbReference>
<dbReference type="InterPro" id="IPR014777">
    <property type="entry name" value="4pyrrole_Mease_sub1"/>
</dbReference>
<keyword evidence="4" id="KW-0949">S-adenosyl-L-methionine</keyword>
<keyword evidence="2 8" id="KW-0489">Methyltransferase</keyword>
<dbReference type="NCBIfam" id="TIGR01469">
    <property type="entry name" value="cobA_cysG_Cterm"/>
    <property type="match status" value="1"/>
</dbReference>
<dbReference type="NCBIfam" id="NF004790">
    <property type="entry name" value="PRK06136.1"/>
    <property type="match status" value="1"/>
</dbReference>
<dbReference type="GO" id="GO:0032259">
    <property type="term" value="P:methylation"/>
    <property type="evidence" value="ECO:0007669"/>
    <property type="project" value="UniProtKB-KW"/>
</dbReference>
<dbReference type="InterPro" id="IPR003043">
    <property type="entry name" value="Uropor_MeTrfase_CS"/>
</dbReference>
<reference evidence="8" key="1">
    <citation type="journal article" date="2021" name="PeerJ">
        <title>Extensive microbial diversity within the chicken gut microbiome revealed by metagenomics and culture.</title>
        <authorList>
            <person name="Gilroy R."/>
            <person name="Ravi A."/>
            <person name="Getino M."/>
            <person name="Pursley I."/>
            <person name="Horton D.L."/>
            <person name="Alikhan N.F."/>
            <person name="Baker D."/>
            <person name="Gharbi K."/>
            <person name="Hall N."/>
            <person name="Watson M."/>
            <person name="Adriaenssens E.M."/>
            <person name="Foster-Nyarko E."/>
            <person name="Jarju S."/>
            <person name="Secka A."/>
            <person name="Antonio M."/>
            <person name="Oren A."/>
            <person name="Chaudhuri R.R."/>
            <person name="La Ragione R."/>
            <person name="Hildebrand F."/>
            <person name="Pallen M.J."/>
        </authorList>
    </citation>
    <scope>NUCLEOTIDE SEQUENCE</scope>
    <source>
        <strain evidence="8">CHK186-1790</strain>
    </source>
</reference>
<comment type="caution">
    <text evidence="8">The sequence shown here is derived from an EMBL/GenBank/DDBJ whole genome shotgun (WGS) entry which is preliminary data.</text>
</comment>